<feature type="domain" description="N-acetyltransferase" evidence="1">
    <location>
        <begin position="9"/>
        <end position="168"/>
    </location>
</feature>
<dbReference type="InterPro" id="IPR051531">
    <property type="entry name" value="N-acetyltransferase"/>
</dbReference>
<dbReference type="RefSeq" id="WP_265680319.1">
    <property type="nucleotide sequence ID" value="NZ_CP120863.1"/>
</dbReference>
<dbReference type="InterPro" id="IPR016181">
    <property type="entry name" value="Acyl_CoA_acyltransferase"/>
</dbReference>
<evidence type="ECO:0000313" key="2">
    <source>
        <dbReference type="EMBL" id="WFE89553.1"/>
    </source>
</evidence>
<evidence type="ECO:0000313" key="3">
    <source>
        <dbReference type="Proteomes" id="UP001209803"/>
    </source>
</evidence>
<dbReference type="PANTHER" id="PTHR43792:SF1">
    <property type="entry name" value="N-ACETYLTRANSFERASE DOMAIN-CONTAINING PROTEIN"/>
    <property type="match status" value="1"/>
</dbReference>
<dbReference type="Proteomes" id="UP001209803">
    <property type="component" value="Chromosome"/>
</dbReference>
<dbReference type="Gene3D" id="3.40.630.30">
    <property type="match status" value="1"/>
</dbReference>
<dbReference type="SUPFAM" id="SSF55729">
    <property type="entry name" value="Acyl-CoA N-acyltransferases (Nat)"/>
    <property type="match status" value="1"/>
</dbReference>
<organism evidence="2 3">
    <name type="scientific">Roseibium porphyridii</name>
    <dbReference type="NCBI Taxonomy" id="2866279"/>
    <lineage>
        <taxon>Bacteria</taxon>
        <taxon>Pseudomonadati</taxon>
        <taxon>Pseudomonadota</taxon>
        <taxon>Alphaproteobacteria</taxon>
        <taxon>Hyphomicrobiales</taxon>
        <taxon>Stappiaceae</taxon>
        <taxon>Roseibium</taxon>
    </lineage>
</organism>
<keyword evidence="3" id="KW-1185">Reference proteome</keyword>
<dbReference type="PROSITE" id="PS51186">
    <property type="entry name" value="GNAT"/>
    <property type="match status" value="1"/>
</dbReference>
<dbReference type="InterPro" id="IPR000182">
    <property type="entry name" value="GNAT_dom"/>
</dbReference>
<evidence type="ECO:0000259" key="1">
    <source>
        <dbReference type="PROSITE" id="PS51186"/>
    </source>
</evidence>
<dbReference type="Pfam" id="PF13302">
    <property type="entry name" value="Acetyltransf_3"/>
    <property type="match status" value="1"/>
</dbReference>
<protein>
    <submittedName>
        <fullName evidence="2">GNAT family N-acetyltransferase</fullName>
    </submittedName>
</protein>
<dbReference type="PANTHER" id="PTHR43792">
    <property type="entry name" value="GNAT FAMILY, PUTATIVE (AFU_ORTHOLOGUE AFUA_3G00765)-RELATED-RELATED"/>
    <property type="match status" value="1"/>
</dbReference>
<dbReference type="EMBL" id="CP120863">
    <property type="protein sequence ID" value="WFE89553.1"/>
    <property type="molecule type" value="Genomic_DNA"/>
</dbReference>
<proteinExistence type="predicted"/>
<reference evidence="2 3" key="1">
    <citation type="submission" date="2023-03" db="EMBL/GenBank/DDBJ databases">
        <title>Roseibium porphyridii sp. nov. and Roseibium rhodosorbium sp. nov. isolated from marine algae, Porphyridium cruentum and Rhodosorus marinus, respectively.</title>
        <authorList>
            <person name="Lee M.W."/>
            <person name="Choi B.J."/>
            <person name="Lee J.K."/>
            <person name="Choi D.G."/>
            <person name="Baek J.H."/>
            <person name="Bayburt H."/>
            <person name="Kim J.M."/>
            <person name="Han D.M."/>
            <person name="Kim K.H."/>
            <person name="Jeon C.O."/>
        </authorList>
    </citation>
    <scope>NUCLEOTIDE SEQUENCE [LARGE SCALE GENOMIC DNA]</scope>
    <source>
        <strain evidence="2 3">KMA01</strain>
    </source>
</reference>
<sequence length="168" mass="18667">MIVFETSRLKVRKWRRDDFDTLLSVYGNPKVCRYIDDGSPLSADEARAWLSVTQTNYEKRGYGMWALTAKDTSATIGFGGLVHPGNQKTPEIKYALDVDHWRQGYATEFVSAACSHGFDRFALPSIIATVAAENFASIHVLEKSGFSATGDQLESDGSITRVFQKTAF</sequence>
<accession>A0ABY8FA82</accession>
<name>A0ABY8FA82_9HYPH</name>
<gene>
    <name evidence="2" type="ORF">K1718_25940</name>
</gene>